<organism evidence="5 6">
    <name type="scientific">Clostridium thailandense</name>
    <dbReference type="NCBI Taxonomy" id="2794346"/>
    <lineage>
        <taxon>Bacteria</taxon>
        <taxon>Bacillati</taxon>
        <taxon>Bacillota</taxon>
        <taxon>Clostridia</taxon>
        <taxon>Eubacteriales</taxon>
        <taxon>Clostridiaceae</taxon>
        <taxon>Clostridium</taxon>
    </lineage>
</organism>
<name>A0A949TYY6_9CLOT</name>
<dbReference type="InterPro" id="IPR023210">
    <property type="entry name" value="NADP_OxRdtase_dom"/>
</dbReference>
<dbReference type="PROSITE" id="PS00198">
    <property type="entry name" value="4FE4S_FER_1"/>
    <property type="match status" value="1"/>
</dbReference>
<gene>
    <name evidence="5" type="ORF">I6U48_15905</name>
</gene>
<evidence type="ECO:0000313" key="5">
    <source>
        <dbReference type="EMBL" id="MBV7274381.1"/>
    </source>
</evidence>
<dbReference type="Pfam" id="PF00248">
    <property type="entry name" value="Aldo_ket_red"/>
    <property type="match status" value="1"/>
</dbReference>
<evidence type="ECO:0000256" key="1">
    <source>
        <dbReference type="ARBA" id="ARBA00022723"/>
    </source>
</evidence>
<dbReference type="PANTHER" id="PTHR43312:SF2">
    <property type="entry name" value="OXIDOREDUCTASE"/>
    <property type="match status" value="1"/>
</dbReference>
<reference evidence="5" key="1">
    <citation type="submission" date="2020-12" db="EMBL/GenBank/DDBJ databases">
        <title>Clostridium thailandense sp. nov., a novel acetogenic bacterium isolated from peat land soil in Thailand.</title>
        <authorList>
            <person name="Chaikitkaew S."/>
            <person name="Birkeland N.K."/>
        </authorList>
    </citation>
    <scope>NUCLEOTIDE SEQUENCE</scope>
    <source>
        <strain evidence="5">PL3</strain>
    </source>
</reference>
<dbReference type="PROSITE" id="PS51379">
    <property type="entry name" value="4FE4S_FER_2"/>
    <property type="match status" value="1"/>
</dbReference>
<sequence length="204" mass="23815">MKLNLRAQRQNLYIYMNRGIATVIMEPLRGGYLLNNVPREVTELIRNYPEKRSLAEWCFRWLYNMPEVSVILSGTSNLEQLKDNLKIFQYAEPNCMSDEDENLILKIREAFESQKSIGCTGCRYCMPCPHGVKIPDVFKLYNSYKFMKSNNDRYVYQRVLMPSNSGADQCVSCGICEKQCPQGLKIPSILQQVHYEFVEKRLTR</sequence>
<dbReference type="RefSeq" id="WP_218321448.1">
    <property type="nucleotide sequence ID" value="NZ_JAEEGC010000075.1"/>
</dbReference>
<evidence type="ECO:0000313" key="6">
    <source>
        <dbReference type="Proteomes" id="UP000694308"/>
    </source>
</evidence>
<dbReference type="GO" id="GO:0051536">
    <property type="term" value="F:iron-sulfur cluster binding"/>
    <property type="evidence" value="ECO:0007669"/>
    <property type="project" value="UniProtKB-KW"/>
</dbReference>
<keyword evidence="6" id="KW-1185">Reference proteome</keyword>
<protein>
    <submittedName>
        <fullName evidence="5">4Fe-4S dicluster domain-containing protein</fullName>
    </submittedName>
</protein>
<evidence type="ECO:0000256" key="2">
    <source>
        <dbReference type="ARBA" id="ARBA00023004"/>
    </source>
</evidence>
<dbReference type="Proteomes" id="UP000694308">
    <property type="component" value="Unassembled WGS sequence"/>
</dbReference>
<comment type="caution">
    <text evidence="5">The sequence shown here is derived from an EMBL/GenBank/DDBJ whole genome shotgun (WGS) entry which is preliminary data.</text>
</comment>
<dbReference type="PANTHER" id="PTHR43312">
    <property type="entry name" value="D-THREO-ALDOSE 1-DEHYDROGENASE"/>
    <property type="match status" value="1"/>
</dbReference>
<dbReference type="AlphaFoldDB" id="A0A949TYY6"/>
<proteinExistence type="predicted"/>
<keyword evidence="2" id="KW-0408">Iron</keyword>
<dbReference type="Pfam" id="PF13187">
    <property type="entry name" value="Fer4_9"/>
    <property type="match status" value="1"/>
</dbReference>
<dbReference type="InterPro" id="IPR017900">
    <property type="entry name" value="4Fe4S_Fe_S_CS"/>
</dbReference>
<evidence type="ECO:0000256" key="3">
    <source>
        <dbReference type="ARBA" id="ARBA00023014"/>
    </source>
</evidence>
<feature type="domain" description="4Fe-4S ferredoxin-type" evidence="4">
    <location>
        <begin position="161"/>
        <end position="189"/>
    </location>
</feature>
<accession>A0A949TYY6</accession>
<keyword evidence="3" id="KW-0411">Iron-sulfur</keyword>
<dbReference type="GO" id="GO:0046872">
    <property type="term" value="F:metal ion binding"/>
    <property type="evidence" value="ECO:0007669"/>
    <property type="project" value="UniProtKB-KW"/>
</dbReference>
<dbReference type="EMBL" id="JAEEGC010000075">
    <property type="protein sequence ID" value="MBV7274381.1"/>
    <property type="molecule type" value="Genomic_DNA"/>
</dbReference>
<evidence type="ECO:0000259" key="4">
    <source>
        <dbReference type="PROSITE" id="PS51379"/>
    </source>
</evidence>
<dbReference type="InterPro" id="IPR053135">
    <property type="entry name" value="AKR2_Oxidoreductase"/>
</dbReference>
<dbReference type="InterPro" id="IPR017896">
    <property type="entry name" value="4Fe4S_Fe-S-bd"/>
</dbReference>
<keyword evidence="1" id="KW-0479">Metal-binding</keyword>